<dbReference type="GO" id="GO:0005524">
    <property type="term" value="F:ATP binding"/>
    <property type="evidence" value="ECO:0007669"/>
    <property type="project" value="UniProtKB-UniRule"/>
</dbReference>
<dbReference type="GO" id="GO:0016020">
    <property type="term" value="C:membrane"/>
    <property type="evidence" value="ECO:0007669"/>
    <property type="project" value="UniProtKB-SubCell"/>
</dbReference>
<evidence type="ECO:0000259" key="17">
    <source>
        <dbReference type="PROSITE" id="PS50011"/>
    </source>
</evidence>
<evidence type="ECO:0000256" key="10">
    <source>
        <dbReference type="ARBA" id="ARBA00022989"/>
    </source>
</evidence>
<feature type="domain" description="Gnk2-homologous" evidence="18">
    <location>
        <begin position="1"/>
        <end position="60"/>
    </location>
</feature>
<dbReference type="Proteomes" id="UP001604336">
    <property type="component" value="Unassembled WGS sequence"/>
</dbReference>
<keyword evidence="12" id="KW-0675">Receptor</keyword>
<evidence type="ECO:0000256" key="14">
    <source>
        <dbReference type="PROSITE-ProRule" id="PRU10141"/>
    </source>
</evidence>
<sequence length="886" mass="100056">MGENPDRVNAIGLCRADLQPYQCRDYIENATAMIFKLCPHQKQAILWHEFCMIRYSNESILGTLAYFPYKAGHSMENVPNQDKFYKELNILLDGLRNQAAYGSSPKKFAAAIRADPDYRTIYAFEQCTPDISPEDCGACLEQSALIIQDCCIGARGVRILRPSCYLRFETDPFYNETMVRILEPVPKQPAPTPPQPGKDDNTTRTVLIITIPIVVCLILALCIIIFLRMKQNHKRSEKLEIGQANDETITVESLNKKRQGRVGAIYEQELLNGNEIVAKRSSRESDCDDPRVVYANYEESLVKKIKKECMEEFKEMYSQQMKSFEDQLSIMNSQINFLQSQLSQSEFPTNSGVRGQMSGICTVSNKRASMDNKINSLQNTKHMRSNSKYKMNLHNLFSYVSSNIDNNGFYNASKGQNSDRVRYSNEAIYGTVAIFPYEHAQSMESVPDSEKFYKELNILLDSLRNQTKKFGAGSRPDPNFRTIYAFEQCTPDITPEDCGACLTQSALILPQCCGGARGVRILRPSCYPRYETDPFYNDTMVRTIQQVPTQPIVPVPGALGKDDNDNDITTQTVIIIVVVSIVVCLILALSIGIFLRRRQKHKPSEKLDQTDNEISIVESLRYDFGTIRTATNDFSDANKLGQGGFGVVYKGKLPKGNEIAVKRLSQGSVQGDMEFKNEALLVARLQHRSLVRLLGFSVQGTERLLIYELVKNGSLDSFIFDAIKRSYLDCEKRFKIIMGIARGLLYLHEESRLKIIHRDLKASNILLDKEMNPNISDFGMARLFVQDESQGNTSRIAGTYLLCVQENMADRPTIGSVVLMLTSFSTTLPVPLQPAFFVSSYMDPEILNRQDYNSRLSDIKTPLEVKPGNSTPLSTNDVSLTELYPR</sequence>
<evidence type="ECO:0000256" key="13">
    <source>
        <dbReference type="ARBA" id="ARBA00023180"/>
    </source>
</evidence>
<dbReference type="PROSITE" id="PS00108">
    <property type="entry name" value="PROTEIN_KINASE_ST"/>
    <property type="match status" value="1"/>
</dbReference>
<evidence type="ECO:0000256" key="4">
    <source>
        <dbReference type="ARBA" id="ARBA00022692"/>
    </source>
</evidence>
<feature type="transmembrane region" description="Helical" evidence="16">
    <location>
        <begin position="206"/>
        <end position="227"/>
    </location>
</feature>
<name>A0ABD1PTD5_9LAMI</name>
<keyword evidence="2" id="KW-0723">Serine/threonine-protein kinase</keyword>
<dbReference type="PANTHER" id="PTHR27002:SF181">
    <property type="entry name" value="RECEPTOR-LIKE SERINE_THREONINE-PROTEIN KINASE"/>
    <property type="match status" value="1"/>
</dbReference>
<feature type="domain" description="Gnk2-homologous" evidence="18">
    <location>
        <begin position="66"/>
        <end position="173"/>
    </location>
</feature>
<organism evidence="19 20">
    <name type="scientific">Abeliophyllum distichum</name>
    <dbReference type="NCBI Taxonomy" id="126358"/>
    <lineage>
        <taxon>Eukaryota</taxon>
        <taxon>Viridiplantae</taxon>
        <taxon>Streptophyta</taxon>
        <taxon>Embryophyta</taxon>
        <taxon>Tracheophyta</taxon>
        <taxon>Spermatophyta</taxon>
        <taxon>Magnoliopsida</taxon>
        <taxon>eudicotyledons</taxon>
        <taxon>Gunneridae</taxon>
        <taxon>Pentapetalae</taxon>
        <taxon>asterids</taxon>
        <taxon>lamiids</taxon>
        <taxon>Lamiales</taxon>
        <taxon>Oleaceae</taxon>
        <taxon>Forsythieae</taxon>
        <taxon>Abeliophyllum</taxon>
    </lineage>
</organism>
<dbReference type="PANTHER" id="PTHR27002">
    <property type="entry name" value="RECEPTOR-LIKE SERINE/THREONINE-PROTEIN KINASE SD1-8"/>
    <property type="match status" value="1"/>
</dbReference>
<dbReference type="InterPro" id="IPR002902">
    <property type="entry name" value="GNK2"/>
</dbReference>
<keyword evidence="8" id="KW-0418">Kinase</keyword>
<dbReference type="CDD" id="cd23509">
    <property type="entry name" value="Gnk2-like"/>
    <property type="match status" value="3"/>
</dbReference>
<accession>A0ABD1PTD5</accession>
<gene>
    <name evidence="19" type="ORF">Adt_43039</name>
</gene>
<dbReference type="SUPFAM" id="SSF56112">
    <property type="entry name" value="Protein kinase-like (PK-like)"/>
    <property type="match status" value="1"/>
</dbReference>
<dbReference type="InterPro" id="IPR001245">
    <property type="entry name" value="Ser-Thr/Tyr_kinase_cat_dom"/>
</dbReference>
<keyword evidence="7 14" id="KW-0547">Nucleotide-binding</keyword>
<dbReference type="Gene3D" id="3.30.430.20">
    <property type="entry name" value="Gnk2 domain, C-X8-C-X2-C motif"/>
    <property type="match status" value="3"/>
</dbReference>
<keyword evidence="3" id="KW-0808">Transferase</keyword>
<evidence type="ECO:0000256" key="16">
    <source>
        <dbReference type="SAM" id="Phobius"/>
    </source>
</evidence>
<evidence type="ECO:0000256" key="7">
    <source>
        <dbReference type="ARBA" id="ARBA00022741"/>
    </source>
</evidence>
<dbReference type="InterPro" id="IPR011009">
    <property type="entry name" value="Kinase-like_dom_sf"/>
</dbReference>
<keyword evidence="11 16" id="KW-0472">Membrane</keyword>
<evidence type="ECO:0000256" key="8">
    <source>
        <dbReference type="ARBA" id="ARBA00022777"/>
    </source>
</evidence>
<feature type="binding site" evidence="14">
    <location>
        <position position="662"/>
    </location>
    <ligand>
        <name>ATP</name>
        <dbReference type="ChEBI" id="CHEBI:30616"/>
    </ligand>
</feature>
<feature type="domain" description="Protein kinase" evidence="17">
    <location>
        <begin position="634"/>
        <end position="886"/>
    </location>
</feature>
<dbReference type="GO" id="GO:0004674">
    <property type="term" value="F:protein serine/threonine kinase activity"/>
    <property type="evidence" value="ECO:0007669"/>
    <property type="project" value="UniProtKB-KW"/>
</dbReference>
<evidence type="ECO:0000259" key="18">
    <source>
        <dbReference type="PROSITE" id="PS51473"/>
    </source>
</evidence>
<evidence type="ECO:0000256" key="9">
    <source>
        <dbReference type="ARBA" id="ARBA00022840"/>
    </source>
</evidence>
<dbReference type="FunFam" id="3.30.200.20:FF:000142">
    <property type="entry name" value="Cysteine-rich receptor-like protein kinase 10"/>
    <property type="match status" value="1"/>
</dbReference>
<evidence type="ECO:0000256" key="5">
    <source>
        <dbReference type="ARBA" id="ARBA00022729"/>
    </source>
</evidence>
<feature type="domain" description="Gnk2-homologous" evidence="18">
    <location>
        <begin position="434"/>
        <end position="535"/>
    </location>
</feature>
<evidence type="ECO:0000313" key="19">
    <source>
        <dbReference type="EMBL" id="KAL2467188.1"/>
    </source>
</evidence>
<dbReference type="EMBL" id="JBFOLK010000013">
    <property type="protein sequence ID" value="KAL2467188.1"/>
    <property type="molecule type" value="Genomic_DNA"/>
</dbReference>
<keyword evidence="4 16" id="KW-0812">Transmembrane</keyword>
<dbReference type="Pfam" id="PF07714">
    <property type="entry name" value="PK_Tyr_Ser-Thr"/>
    <property type="match status" value="1"/>
</dbReference>
<comment type="subcellular location">
    <subcellularLocation>
        <location evidence="1">Membrane</location>
        <topology evidence="1">Single-pass membrane protein</topology>
    </subcellularLocation>
</comment>
<evidence type="ECO:0000256" key="1">
    <source>
        <dbReference type="ARBA" id="ARBA00004167"/>
    </source>
</evidence>
<dbReference type="InterPro" id="IPR038408">
    <property type="entry name" value="GNK2_sf"/>
</dbReference>
<keyword evidence="10 16" id="KW-1133">Transmembrane helix</keyword>
<evidence type="ECO:0000256" key="2">
    <source>
        <dbReference type="ARBA" id="ARBA00022527"/>
    </source>
</evidence>
<feature type="transmembrane region" description="Helical" evidence="16">
    <location>
        <begin position="573"/>
        <end position="595"/>
    </location>
</feature>
<dbReference type="InterPro" id="IPR000719">
    <property type="entry name" value="Prot_kinase_dom"/>
</dbReference>
<evidence type="ECO:0000256" key="3">
    <source>
        <dbReference type="ARBA" id="ARBA00022679"/>
    </source>
</evidence>
<dbReference type="PROSITE" id="PS00107">
    <property type="entry name" value="PROTEIN_KINASE_ATP"/>
    <property type="match status" value="1"/>
</dbReference>
<dbReference type="InterPro" id="IPR008271">
    <property type="entry name" value="Ser/Thr_kinase_AS"/>
</dbReference>
<protein>
    <submittedName>
        <fullName evidence="19">Cysteine-rich receptor-like protein kinase 25</fullName>
    </submittedName>
</protein>
<dbReference type="PROSITE" id="PS51473">
    <property type="entry name" value="GNK2"/>
    <property type="match status" value="3"/>
</dbReference>
<proteinExistence type="predicted"/>
<dbReference type="Pfam" id="PF01657">
    <property type="entry name" value="Stress-antifung"/>
    <property type="match status" value="3"/>
</dbReference>
<dbReference type="PROSITE" id="PS50011">
    <property type="entry name" value="PROTEIN_KINASE_DOM"/>
    <property type="match status" value="1"/>
</dbReference>
<keyword evidence="5" id="KW-0732">Signal</keyword>
<evidence type="ECO:0000256" key="15">
    <source>
        <dbReference type="SAM" id="MobiDB-lite"/>
    </source>
</evidence>
<dbReference type="SMART" id="SM00220">
    <property type="entry name" value="S_TKc"/>
    <property type="match status" value="1"/>
</dbReference>
<evidence type="ECO:0000256" key="11">
    <source>
        <dbReference type="ARBA" id="ARBA00023136"/>
    </source>
</evidence>
<dbReference type="FunFam" id="1.10.510.10:FF:001019">
    <property type="entry name" value="G-type lectin S-receptor-like serine/threonine-protein kinase B120"/>
    <property type="match status" value="1"/>
</dbReference>
<feature type="region of interest" description="Disordered" evidence="15">
    <location>
        <begin position="863"/>
        <end position="886"/>
    </location>
</feature>
<evidence type="ECO:0000256" key="6">
    <source>
        <dbReference type="ARBA" id="ARBA00022737"/>
    </source>
</evidence>
<feature type="compositionally biased region" description="Polar residues" evidence="15">
    <location>
        <begin position="868"/>
        <end position="879"/>
    </location>
</feature>
<reference evidence="20" key="1">
    <citation type="submission" date="2024-07" db="EMBL/GenBank/DDBJ databases">
        <title>Two chromosome-level genome assemblies of Korean endemic species Abeliophyllum distichum and Forsythia ovata (Oleaceae).</title>
        <authorList>
            <person name="Jang H."/>
        </authorList>
    </citation>
    <scope>NUCLEOTIDE SEQUENCE [LARGE SCALE GENOMIC DNA]</scope>
</reference>
<dbReference type="InterPro" id="IPR017441">
    <property type="entry name" value="Protein_kinase_ATP_BS"/>
</dbReference>
<evidence type="ECO:0000256" key="12">
    <source>
        <dbReference type="ARBA" id="ARBA00023170"/>
    </source>
</evidence>
<dbReference type="AlphaFoldDB" id="A0ABD1PTD5"/>
<dbReference type="Gene3D" id="3.30.200.20">
    <property type="entry name" value="Phosphorylase Kinase, domain 1"/>
    <property type="match status" value="1"/>
</dbReference>
<comment type="caution">
    <text evidence="19">The sequence shown here is derived from an EMBL/GenBank/DDBJ whole genome shotgun (WGS) entry which is preliminary data.</text>
</comment>
<keyword evidence="9 14" id="KW-0067">ATP-binding</keyword>
<keyword evidence="13" id="KW-0325">Glycoprotein</keyword>
<keyword evidence="20" id="KW-1185">Reference proteome</keyword>
<evidence type="ECO:0000313" key="20">
    <source>
        <dbReference type="Proteomes" id="UP001604336"/>
    </source>
</evidence>
<keyword evidence="6" id="KW-0677">Repeat</keyword>
<dbReference type="Gene3D" id="1.10.510.10">
    <property type="entry name" value="Transferase(Phosphotransferase) domain 1"/>
    <property type="match status" value="1"/>
</dbReference>